<dbReference type="UniPathway" id="UPA00344"/>
<dbReference type="Gene3D" id="3.40.980.10">
    <property type="entry name" value="MoaB/Mog-like domain"/>
    <property type="match status" value="1"/>
</dbReference>
<accession>A0A328FDN0</accession>
<keyword evidence="1" id="KW-0500">Molybdenum</keyword>
<comment type="cofactor">
    <cofactor evidence="1">
        <name>Mg(2+)</name>
        <dbReference type="ChEBI" id="CHEBI:18420"/>
    </cofactor>
</comment>
<organism evidence="4 5">
    <name type="scientific">Desulfobacter hydrogenophilus</name>
    <dbReference type="NCBI Taxonomy" id="2291"/>
    <lineage>
        <taxon>Bacteria</taxon>
        <taxon>Pseudomonadati</taxon>
        <taxon>Thermodesulfobacteriota</taxon>
        <taxon>Desulfobacteria</taxon>
        <taxon>Desulfobacterales</taxon>
        <taxon>Desulfobacteraceae</taxon>
        <taxon>Desulfobacter</taxon>
    </lineage>
</organism>
<dbReference type="EMBL" id="CP036313">
    <property type="protein sequence ID" value="QBH14992.1"/>
    <property type="molecule type" value="Genomic_DNA"/>
</dbReference>
<reference evidence="3 6" key="2">
    <citation type="submission" date="2019-02" db="EMBL/GenBank/DDBJ databases">
        <title>Complete genome sequence of Desulfobacter hydrogenophilus AcRS1.</title>
        <authorList>
            <person name="Marietou A."/>
            <person name="Lund M.B."/>
            <person name="Marshall I.P.G."/>
            <person name="Schreiber L."/>
            <person name="Jorgensen B."/>
        </authorList>
    </citation>
    <scope>NUCLEOTIDE SEQUENCE [LARGE SCALE GENOMIC DNA]</scope>
    <source>
        <strain evidence="3 6">AcRS1</strain>
    </source>
</reference>
<protein>
    <recommendedName>
        <fullName evidence="1">Molybdopterin molybdenumtransferase</fullName>
        <ecNumber evidence="1">2.10.1.1</ecNumber>
    </recommendedName>
</protein>
<keyword evidence="1" id="KW-0808">Transferase</keyword>
<dbReference type="Pfam" id="PF00994">
    <property type="entry name" value="MoCF_biosynth"/>
    <property type="match status" value="1"/>
</dbReference>
<dbReference type="GO" id="GO:0046872">
    <property type="term" value="F:metal ion binding"/>
    <property type="evidence" value="ECO:0007669"/>
    <property type="project" value="UniProtKB-UniRule"/>
</dbReference>
<comment type="function">
    <text evidence="1">Catalyzes the insertion of molybdate into adenylated molybdopterin with the concomitant release of AMP.</text>
</comment>
<comment type="catalytic activity">
    <reaction evidence="1">
        <text>adenylyl-molybdopterin + molybdate = Mo-molybdopterin + AMP + H(+)</text>
        <dbReference type="Rhea" id="RHEA:35047"/>
        <dbReference type="ChEBI" id="CHEBI:15378"/>
        <dbReference type="ChEBI" id="CHEBI:36264"/>
        <dbReference type="ChEBI" id="CHEBI:62727"/>
        <dbReference type="ChEBI" id="CHEBI:71302"/>
        <dbReference type="ChEBI" id="CHEBI:456215"/>
    </reaction>
</comment>
<feature type="domain" description="MoaB/Mog" evidence="2">
    <location>
        <begin position="186"/>
        <end position="318"/>
    </location>
</feature>
<dbReference type="Proteomes" id="UP000248798">
    <property type="component" value="Unassembled WGS sequence"/>
</dbReference>
<evidence type="ECO:0000313" key="6">
    <source>
        <dbReference type="Proteomes" id="UP000293902"/>
    </source>
</evidence>
<comment type="similarity">
    <text evidence="1">Belongs to the MoeA family.</text>
</comment>
<dbReference type="EC" id="2.10.1.1" evidence="1"/>
<dbReference type="CDD" id="cd03522">
    <property type="entry name" value="MoeA_like"/>
    <property type="match status" value="1"/>
</dbReference>
<evidence type="ECO:0000313" key="3">
    <source>
        <dbReference type="EMBL" id="QBH14992.1"/>
    </source>
</evidence>
<dbReference type="InterPro" id="IPR038987">
    <property type="entry name" value="MoeA-like"/>
</dbReference>
<gene>
    <name evidence="4" type="ORF">DO021_06910</name>
    <name evidence="3" type="ORF">EYB58_19950</name>
</gene>
<evidence type="ECO:0000256" key="1">
    <source>
        <dbReference type="RuleBase" id="RU365090"/>
    </source>
</evidence>
<proteinExistence type="inferred from homology"/>
<keyword evidence="1" id="KW-0479">Metal-binding</keyword>
<dbReference type="GO" id="GO:0061599">
    <property type="term" value="F:molybdopterin molybdotransferase activity"/>
    <property type="evidence" value="ECO:0007669"/>
    <property type="project" value="UniProtKB-UniRule"/>
</dbReference>
<dbReference type="GO" id="GO:0006777">
    <property type="term" value="P:Mo-molybdopterin cofactor biosynthetic process"/>
    <property type="evidence" value="ECO:0007669"/>
    <property type="project" value="UniProtKB-UniRule"/>
</dbReference>
<dbReference type="SMART" id="SM00852">
    <property type="entry name" value="MoCF_biosynth"/>
    <property type="match status" value="1"/>
</dbReference>
<evidence type="ECO:0000313" key="4">
    <source>
        <dbReference type="EMBL" id="RAM02761.1"/>
    </source>
</evidence>
<dbReference type="AlphaFoldDB" id="A0A328FDN0"/>
<dbReference type="GO" id="GO:0005829">
    <property type="term" value="C:cytosol"/>
    <property type="evidence" value="ECO:0007669"/>
    <property type="project" value="TreeGrafter"/>
</dbReference>
<dbReference type="PANTHER" id="PTHR10192:SF28">
    <property type="entry name" value="MOLYBDOPTERIN MOLYBDENUMTRANSFERASE"/>
    <property type="match status" value="1"/>
</dbReference>
<sequence length="353" mass="38658">MKKQLHPQQYPFKTVPVQDACGMTLAHDMTEIIPAKSKGPAFKRGHQVQAGDICRLMRMGKNNLYVLDLDETQVHEDEAVFELASALAGPGVEFSATPSEGKLELYAAYPGLFRVNVDALTEFNMLDDVMCASIHTNTAVNKGDSLAATRAIPLVIDRENLDQATALAKSAYPIFSVSVFNPLKIRLAIIGNEVYDGLIQDRFQAIVEEKTAQFGAHVLEINILPDDRERITAQIQDYMKKETDLIITTGGMSVDPDDVTRESIEAVGFDEVHYSSAVLPGAMFLLGYTSDTAIMGLPACGLYHRTTIFDLILPRVMAGERPGKRELASLCHGGLCLNCPTCRFPNCAFGKSI</sequence>
<dbReference type="PANTHER" id="PTHR10192">
    <property type="entry name" value="MOLYBDOPTERIN BIOSYNTHESIS PROTEIN"/>
    <property type="match status" value="1"/>
</dbReference>
<evidence type="ECO:0000313" key="5">
    <source>
        <dbReference type="Proteomes" id="UP000248798"/>
    </source>
</evidence>
<evidence type="ECO:0000259" key="2">
    <source>
        <dbReference type="SMART" id="SM00852"/>
    </source>
</evidence>
<dbReference type="SUPFAM" id="SSF53218">
    <property type="entry name" value="Molybdenum cofactor biosynthesis proteins"/>
    <property type="match status" value="1"/>
</dbReference>
<reference evidence="4 5" key="1">
    <citation type="submission" date="2018-06" db="EMBL/GenBank/DDBJ databases">
        <title>Complete Genome Sequence of Desulfobacter hydrogenophilus (DSM3380).</title>
        <authorList>
            <person name="Marietou A."/>
            <person name="Schreiber L."/>
            <person name="Marshall I."/>
            <person name="Jorgensen B."/>
        </authorList>
    </citation>
    <scope>NUCLEOTIDE SEQUENCE [LARGE SCALE GENOMIC DNA]</scope>
    <source>
        <strain evidence="4 5">DSM 3380</strain>
    </source>
</reference>
<keyword evidence="6" id="KW-1185">Reference proteome</keyword>
<keyword evidence="1" id="KW-0460">Magnesium</keyword>
<dbReference type="EMBL" id="QLNI01000011">
    <property type="protein sequence ID" value="RAM02761.1"/>
    <property type="molecule type" value="Genomic_DNA"/>
</dbReference>
<name>A0A328FDN0_9BACT</name>
<comment type="pathway">
    <text evidence="1">Cofactor biosynthesis; molybdopterin biosynthesis.</text>
</comment>
<keyword evidence="1" id="KW-0501">Molybdenum cofactor biosynthesis</keyword>
<dbReference type="InterPro" id="IPR036425">
    <property type="entry name" value="MoaB/Mog-like_dom_sf"/>
</dbReference>
<dbReference type="OrthoDB" id="9767940at2"/>
<dbReference type="RefSeq" id="WP_111955054.1">
    <property type="nucleotide sequence ID" value="NZ_CP036313.1"/>
</dbReference>
<dbReference type="Proteomes" id="UP000293902">
    <property type="component" value="Chromosome"/>
</dbReference>
<dbReference type="InterPro" id="IPR001453">
    <property type="entry name" value="MoaB/Mog_dom"/>
</dbReference>